<evidence type="ECO:0000313" key="2">
    <source>
        <dbReference type="EMBL" id="JAC93727.1"/>
    </source>
</evidence>
<organism evidence="2">
    <name type="scientific">Ixodes ricinus</name>
    <name type="common">Common tick</name>
    <name type="synonym">Acarus ricinus</name>
    <dbReference type="NCBI Taxonomy" id="34613"/>
    <lineage>
        <taxon>Eukaryota</taxon>
        <taxon>Metazoa</taxon>
        <taxon>Ecdysozoa</taxon>
        <taxon>Arthropoda</taxon>
        <taxon>Chelicerata</taxon>
        <taxon>Arachnida</taxon>
        <taxon>Acari</taxon>
        <taxon>Parasitiformes</taxon>
        <taxon>Ixodida</taxon>
        <taxon>Ixodoidea</taxon>
        <taxon>Ixodidae</taxon>
        <taxon>Ixodinae</taxon>
        <taxon>Ixodes</taxon>
    </lineage>
</organism>
<sequence length="110" mass="12041">LNRLSSLLTCFLKSAISALRSICIASGIWVAQTVLRSLSCSASLEASVSHWTLHFPPSTLTSSLHRFRLVCRDTRSSEILSMALFISRQALLMSFRSSVAGLLEGTHFPS</sequence>
<accession>A0A090XA37</accession>
<name>A0A090XA37_IXORI</name>
<evidence type="ECO:0008006" key="3">
    <source>
        <dbReference type="Google" id="ProtNLM"/>
    </source>
</evidence>
<evidence type="ECO:0000256" key="1">
    <source>
        <dbReference type="SAM" id="SignalP"/>
    </source>
</evidence>
<dbReference type="AlphaFoldDB" id="A0A090XA37"/>
<reference evidence="2" key="1">
    <citation type="journal article" date="2015" name="PLoS Negl. Trop. Dis.">
        <title>Deep Sequencing Analysis of the Ixodes ricinus Haemocytome.</title>
        <authorList>
            <person name="Kotsyfakis M."/>
            <person name="Kopacek P."/>
            <person name="Franta Z."/>
            <person name="Pedra J.H."/>
            <person name="Ribeiro J.M."/>
        </authorList>
    </citation>
    <scope>NUCLEOTIDE SEQUENCE</scope>
</reference>
<protein>
    <recommendedName>
        <fullName evidence="3">Secreted protein</fullName>
    </recommendedName>
</protein>
<dbReference type="EMBL" id="GBIH01000983">
    <property type="protein sequence ID" value="JAC93727.1"/>
    <property type="molecule type" value="mRNA"/>
</dbReference>
<proteinExistence type="evidence at transcript level"/>
<feature type="non-terminal residue" evidence="2">
    <location>
        <position position="1"/>
    </location>
</feature>
<keyword evidence="1" id="KW-0732">Signal</keyword>
<feature type="signal peptide" evidence="1">
    <location>
        <begin position="1"/>
        <end position="18"/>
    </location>
</feature>
<feature type="chain" id="PRO_5001866813" description="Secreted protein" evidence="1">
    <location>
        <begin position="19"/>
        <end position="110"/>
    </location>
</feature>